<gene>
    <name evidence="2" type="ORF">OG442_17895</name>
</gene>
<keyword evidence="3" id="KW-1185">Reference proteome</keyword>
<organism evidence="2 3">
    <name type="scientific">Streptomyces niveus</name>
    <name type="common">Streptomyces spheroides</name>
    <dbReference type="NCBI Taxonomy" id="193462"/>
    <lineage>
        <taxon>Bacteria</taxon>
        <taxon>Bacillati</taxon>
        <taxon>Actinomycetota</taxon>
        <taxon>Actinomycetes</taxon>
        <taxon>Kitasatosporales</taxon>
        <taxon>Streptomycetaceae</taxon>
        <taxon>Streptomyces</taxon>
    </lineage>
</organism>
<name>A0ABZ2A3H1_STRNV</name>
<feature type="region of interest" description="Disordered" evidence="1">
    <location>
        <begin position="239"/>
        <end position="296"/>
    </location>
</feature>
<protein>
    <submittedName>
        <fullName evidence="2">Uncharacterized protein</fullName>
    </submittedName>
</protein>
<dbReference type="RefSeq" id="WP_329076870.1">
    <property type="nucleotide sequence ID" value="NZ_CP109495.1"/>
</dbReference>
<accession>A0ABZ2A3H1</accession>
<evidence type="ECO:0000313" key="3">
    <source>
        <dbReference type="Proteomes" id="UP001432209"/>
    </source>
</evidence>
<evidence type="ECO:0000256" key="1">
    <source>
        <dbReference type="SAM" id="MobiDB-lite"/>
    </source>
</evidence>
<feature type="compositionally biased region" description="Basic and acidic residues" evidence="1">
    <location>
        <begin position="1"/>
        <end position="15"/>
    </location>
</feature>
<dbReference type="Proteomes" id="UP001432209">
    <property type="component" value="Chromosome"/>
</dbReference>
<evidence type="ECO:0000313" key="2">
    <source>
        <dbReference type="EMBL" id="WUX53265.1"/>
    </source>
</evidence>
<sequence length="296" mass="30619">MTDTTERDQALRSAEEGGSLAPSDDETPPTELERRLETFEMGALTVAMGLTAAAYGTQHSTPRAFGLGALSLRQVASAVKDGYKERESAIEPAVNAIGTAVWAAGMAVDDRGLKTGGPALNTVAHLGAAGMQYHQGKGEWKRTLIDVVEQGAFAVVGYTASPAAGSVAFGSAALGFLVDAKDDKGLLGHAVGAAMLAAGAGLKYPPLQSSGASVVGAAEIGRLVYPVIENYMKKRSPDVPLLELPTTPSTPTTTTAPAALYAPPVPAPRRHSTQSDTGPIPSPRTPSQMTRRRNSI</sequence>
<dbReference type="EMBL" id="CP109495">
    <property type="protein sequence ID" value="WUX53265.1"/>
    <property type="molecule type" value="Genomic_DNA"/>
</dbReference>
<reference evidence="2" key="1">
    <citation type="submission" date="2022-10" db="EMBL/GenBank/DDBJ databases">
        <title>The complete genomes of actinobacterial strains from the NBC collection.</title>
        <authorList>
            <person name="Joergensen T.S."/>
            <person name="Alvarez Arevalo M."/>
            <person name="Sterndorff E.B."/>
            <person name="Faurdal D."/>
            <person name="Vuksanovic O."/>
            <person name="Mourched A.-S."/>
            <person name="Charusanti P."/>
            <person name="Shaw S."/>
            <person name="Blin K."/>
            <person name="Weber T."/>
        </authorList>
    </citation>
    <scope>NUCLEOTIDE SEQUENCE</scope>
    <source>
        <strain evidence="2">NBC_01432</strain>
    </source>
</reference>
<proteinExistence type="predicted"/>
<feature type="compositionally biased region" description="Low complexity" evidence="1">
    <location>
        <begin position="240"/>
        <end position="262"/>
    </location>
</feature>
<feature type="region of interest" description="Disordered" evidence="1">
    <location>
        <begin position="1"/>
        <end position="30"/>
    </location>
</feature>